<feature type="region of interest" description="Disordered" evidence="9">
    <location>
        <begin position="637"/>
        <end position="700"/>
    </location>
</feature>
<evidence type="ECO:0000259" key="11">
    <source>
        <dbReference type="PROSITE" id="PS51194"/>
    </source>
</evidence>
<dbReference type="EMBL" id="ML119744">
    <property type="protein sequence ID" value="RPA76442.1"/>
    <property type="molecule type" value="Genomic_DNA"/>
</dbReference>
<keyword evidence="6" id="KW-0694">RNA-binding</keyword>
<feature type="compositionally biased region" description="Low complexity" evidence="9">
    <location>
        <begin position="30"/>
        <end position="43"/>
    </location>
</feature>
<evidence type="ECO:0000256" key="3">
    <source>
        <dbReference type="ARBA" id="ARBA00022801"/>
    </source>
</evidence>
<dbReference type="GO" id="GO:0003724">
    <property type="term" value="F:RNA helicase activity"/>
    <property type="evidence" value="ECO:0007669"/>
    <property type="project" value="UniProtKB-EC"/>
</dbReference>
<dbReference type="PROSITE" id="PS51194">
    <property type="entry name" value="HELICASE_CTER"/>
    <property type="match status" value="1"/>
</dbReference>
<dbReference type="InterPro" id="IPR014001">
    <property type="entry name" value="Helicase_ATP-bd"/>
</dbReference>
<keyword evidence="13" id="KW-1185">Reference proteome</keyword>
<dbReference type="Gene3D" id="3.40.50.300">
    <property type="entry name" value="P-loop containing nucleotide triphosphate hydrolases"/>
    <property type="match status" value="2"/>
</dbReference>
<keyword evidence="4" id="KW-0347">Helicase</keyword>
<feature type="domain" description="Helicase C-terminal" evidence="11">
    <location>
        <begin position="469"/>
        <end position="620"/>
    </location>
</feature>
<evidence type="ECO:0000256" key="1">
    <source>
        <dbReference type="ARBA" id="ARBA00012552"/>
    </source>
</evidence>
<evidence type="ECO:0000256" key="7">
    <source>
        <dbReference type="ARBA" id="ARBA00024355"/>
    </source>
</evidence>
<feature type="compositionally biased region" description="Acidic residues" evidence="9">
    <location>
        <begin position="355"/>
        <end position="367"/>
    </location>
</feature>
<sequence>MADIFRLLSRSTKLKAPTKETHTSAFAATVSVPTTSTTTAEASKASKKRKRKAAKAKAEEDAAVPAELDFFGMAAAAAKKEKAEAGNKKRRVDNEDSEDDGSDVDVEVSSDEEEEEEEEPVVELTEEEGKKVLRENKLKIAQLHPLPAAPSAVESKDKKKKKKGKKEEEEKKVQHKPVPLSIEPLVAFEDLKRKFPVGRRLFANVMGRNFAGPTQVQMAALPILLAPEKLSGGEDLPKEEGPVSLLVCAPTGSGKTLAFALPLLSQLLKEKKEGSVKVGPKALILAPTKELAGQIVNELRRFGLGTGIRATLVKKGVDVRKVKSEILVGTPGVVLRSLQPEGDKKKKKVVKPETEGSDEESDEEETPEEIKLDGIPTLHTLILDEADVLLDDMFRSQTLSIWRSHTPTRVSLWSATIPSSTESLAKSLILTSSPSSRILRLTAGIQATSLPPITHTLTYCATEKGKLLALRQLLSSPTGFPTPALIFTQTVPRATALHSELLYDLPQQGRIAVLHSKLSEAKREQVMTRFRSGETWLLITTDLLSRGIDFSGVKLVVNYDIPTSVASFIHRVGRTSRSSSSTKGQSITLYTKPDIDVLHGIAAVISRAEDEAGKTEDEKSVKGWLLAALPKVEKRTRKEVAKRGVKGRAEAKITTRPGWERKHENRVQGAKEASRRRKEQGEGSGEESGEDIAFSAEESE</sequence>
<keyword evidence="2" id="KW-0547">Nucleotide-binding</keyword>
<keyword evidence="3 12" id="KW-0378">Hydrolase</keyword>
<feature type="region of interest" description="Disordered" evidence="9">
    <location>
        <begin position="30"/>
        <end position="63"/>
    </location>
</feature>
<dbReference type="InterPro" id="IPR027417">
    <property type="entry name" value="P-loop_NTPase"/>
</dbReference>
<dbReference type="PROSITE" id="PS51192">
    <property type="entry name" value="HELICASE_ATP_BIND_1"/>
    <property type="match status" value="1"/>
</dbReference>
<evidence type="ECO:0000259" key="10">
    <source>
        <dbReference type="PROSITE" id="PS51192"/>
    </source>
</evidence>
<feature type="domain" description="Helicase ATP-binding" evidence="10">
    <location>
        <begin position="236"/>
        <end position="435"/>
    </location>
</feature>
<feature type="region of interest" description="Disordered" evidence="9">
    <location>
        <begin position="344"/>
        <end position="370"/>
    </location>
</feature>
<dbReference type="AlphaFoldDB" id="A0A3N4HRJ3"/>
<comment type="similarity">
    <text evidence="7">Belongs to the DEAD box helicase family. DDX52/ROK1 subfamily.</text>
</comment>
<evidence type="ECO:0000313" key="12">
    <source>
        <dbReference type="EMBL" id="RPA76442.1"/>
    </source>
</evidence>
<feature type="compositionally biased region" description="Basic residues" evidence="9">
    <location>
        <begin position="45"/>
        <end position="55"/>
    </location>
</feature>
<comment type="catalytic activity">
    <reaction evidence="8">
        <text>ATP + H2O = ADP + phosphate + H(+)</text>
        <dbReference type="Rhea" id="RHEA:13065"/>
        <dbReference type="ChEBI" id="CHEBI:15377"/>
        <dbReference type="ChEBI" id="CHEBI:15378"/>
        <dbReference type="ChEBI" id="CHEBI:30616"/>
        <dbReference type="ChEBI" id="CHEBI:43474"/>
        <dbReference type="ChEBI" id="CHEBI:456216"/>
        <dbReference type="EC" id="3.6.4.13"/>
    </reaction>
</comment>
<evidence type="ECO:0000256" key="5">
    <source>
        <dbReference type="ARBA" id="ARBA00022840"/>
    </source>
</evidence>
<evidence type="ECO:0000256" key="6">
    <source>
        <dbReference type="ARBA" id="ARBA00022884"/>
    </source>
</evidence>
<dbReference type="InterPro" id="IPR011545">
    <property type="entry name" value="DEAD/DEAH_box_helicase_dom"/>
</dbReference>
<dbReference type="GO" id="GO:0016787">
    <property type="term" value="F:hydrolase activity"/>
    <property type="evidence" value="ECO:0007669"/>
    <property type="project" value="UniProtKB-KW"/>
</dbReference>
<dbReference type="PANTHER" id="PTHR47959:SF15">
    <property type="entry name" value="RNA HELICASE"/>
    <property type="match status" value="1"/>
</dbReference>
<feature type="region of interest" description="Disordered" evidence="9">
    <location>
        <begin position="77"/>
        <end position="129"/>
    </location>
</feature>
<dbReference type="EC" id="3.6.4.13" evidence="1"/>
<feature type="compositionally biased region" description="Basic and acidic residues" evidence="9">
    <location>
        <begin position="637"/>
        <end position="666"/>
    </location>
</feature>
<feature type="compositionally biased region" description="Basic and acidic residues" evidence="9">
    <location>
        <begin position="78"/>
        <end position="87"/>
    </location>
</feature>
<evidence type="ECO:0000256" key="2">
    <source>
        <dbReference type="ARBA" id="ARBA00022741"/>
    </source>
</evidence>
<evidence type="ECO:0000313" key="13">
    <source>
        <dbReference type="Proteomes" id="UP000275078"/>
    </source>
</evidence>
<dbReference type="InterPro" id="IPR050079">
    <property type="entry name" value="DEAD_box_RNA_helicase"/>
</dbReference>
<dbReference type="Proteomes" id="UP000275078">
    <property type="component" value="Unassembled WGS sequence"/>
</dbReference>
<dbReference type="OrthoDB" id="360161at2759"/>
<evidence type="ECO:0000256" key="4">
    <source>
        <dbReference type="ARBA" id="ARBA00022806"/>
    </source>
</evidence>
<protein>
    <recommendedName>
        <fullName evidence="1">RNA helicase</fullName>
        <ecNumber evidence="1">3.6.4.13</ecNumber>
    </recommendedName>
</protein>
<proteinExistence type="inferred from homology"/>
<evidence type="ECO:0000256" key="8">
    <source>
        <dbReference type="ARBA" id="ARBA00047984"/>
    </source>
</evidence>
<dbReference type="GO" id="GO:0005524">
    <property type="term" value="F:ATP binding"/>
    <property type="evidence" value="ECO:0007669"/>
    <property type="project" value="UniProtKB-KW"/>
</dbReference>
<dbReference type="STRING" id="1160509.A0A3N4HRJ3"/>
<dbReference type="Pfam" id="PF00270">
    <property type="entry name" value="DEAD"/>
    <property type="match status" value="1"/>
</dbReference>
<name>A0A3N4HRJ3_ASCIM</name>
<reference evidence="12 13" key="1">
    <citation type="journal article" date="2018" name="Nat. Ecol. Evol.">
        <title>Pezizomycetes genomes reveal the molecular basis of ectomycorrhizal truffle lifestyle.</title>
        <authorList>
            <person name="Murat C."/>
            <person name="Payen T."/>
            <person name="Noel B."/>
            <person name="Kuo A."/>
            <person name="Morin E."/>
            <person name="Chen J."/>
            <person name="Kohler A."/>
            <person name="Krizsan K."/>
            <person name="Balestrini R."/>
            <person name="Da Silva C."/>
            <person name="Montanini B."/>
            <person name="Hainaut M."/>
            <person name="Levati E."/>
            <person name="Barry K.W."/>
            <person name="Belfiori B."/>
            <person name="Cichocki N."/>
            <person name="Clum A."/>
            <person name="Dockter R.B."/>
            <person name="Fauchery L."/>
            <person name="Guy J."/>
            <person name="Iotti M."/>
            <person name="Le Tacon F."/>
            <person name="Lindquist E.A."/>
            <person name="Lipzen A."/>
            <person name="Malagnac F."/>
            <person name="Mello A."/>
            <person name="Molinier V."/>
            <person name="Miyauchi S."/>
            <person name="Poulain J."/>
            <person name="Riccioni C."/>
            <person name="Rubini A."/>
            <person name="Sitrit Y."/>
            <person name="Splivallo R."/>
            <person name="Traeger S."/>
            <person name="Wang M."/>
            <person name="Zifcakova L."/>
            <person name="Wipf D."/>
            <person name="Zambonelli A."/>
            <person name="Paolocci F."/>
            <person name="Nowrousian M."/>
            <person name="Ottonello S."/>
            <person name="Baldrian P."/>
            <person name="Spatafora J.W."/>
            <person name="Henrissat B."/>
            <person name="Nagy L.G."/>
            <person name="Aury J.M."/>
            <person name="Wincker P."/>
            <person name="Grigoriev I.V."/>
            <person name="Bonfante P."/>
            <person name="Martin F.M."/>
        </authorList>
    </citation>
    <scope>NUCLEOTIDE SEQUENCE [LARGE SCALE GENOMIC DNA]</scope>
    <source>
        <strain evidence="12 13">RN42</strain>
    </source>
</reference>
<gene>
    <name evidence="12" type="ORF">BJ508DRAFT_365030</name>
</gene>
<dbReference type="InterPro" id="IPR001650">
    <property type="entry name" value="Helicase_C-like"/>
</dbReference>
<feature type="region of interest" description="Disordered" evidence="9">
    <location>
        <begin position="142"/>
        <end position="176"/>
    </location>
</feature>
<dbReference type="SMART" id="SM00490">
    <property type="entry name" value="HELICc"/>
    <property type="match status" value="1"/>
</dbReference>
<keyword evidence="5" id="KW-0067">ATP-binding</keyword>
<dbReference type="GO" id="GO:0005829">
    <property type="term" value="C:cytosol"/>
    <property type="evidence" value="ECO:0007669"/>
    <property type="project" value="TreeGrafter"/>
</dbReference>
<dbReference type="CDD" id="cd18787">
    <property type="entry name" value="SF2_C_DEAD"/>
    <property type="match status" value="1"/>
</dbReference>
<dbReference type="Pfam" id="PF00271">
    <property type="entry name" value="Helicase_C"/>
    <property type="match status" value="1"/>
</dbReference>
<dbReference type="SUPFAM" id="SSF52540">
    <property type="entry name" value="P-loop containing nucleoside triphosphate hydrolases"/>
    <property type="match status" value="2"/>
</dbReference>
<feature type="compositionally biased region" description="Acidic residues" evidence="9">
    <location>
        <begin position="95"/>
        <end position="126"/>
    </location>
</feature>
<evidence type="ECO:0000256" key="9">
    <source>
        <dbReference type="SAM" id="MobiDB-lite"/>
    </source>
</evidence>
<dbReference type="SMART" id="SM00487">
    <property type="entry name" value="DEXDc"/>
    <property type="match status" value="1"/>
</dbReference>
<dbReference type="GO" id="GO:0003723">
    <property type="term" value="F:RNA binding"/>
    <property type="evidence" value="ECO:0007669"/>
    <property type="project" value="UniProtKB-KW"/>
</dbReference>
<organism evidence="12 13">
    <name type="scientific">Ascobolus immersus RN42</name>
    <dbReference type="NCBI Taxonomy" id="1160509"/>
    <lineage>
        <taxon>Eukaryota</taxon>
        <taxon>Fungi</taxon>
        <taxon>Dikarya</taxon>
        <taxon>Ascomycota</taxon>
        <taxon>Pezizomycotina</taxon>
        <taxon>Pezizomycetes</taxon>
        <taxon>Pezizales</taxon>
        <taxon>Ascobolaceae</taxon>
        <taxon>Ascobolus</taxon>
    </lineage>
</organism>
<accession>A0A3N4HRJ3</accession>
<dbReference type="PANTHER" id="PTHR47959">
    <property type="entry name" value="ATP-DEPENDENT RNA HELICASE RHLE-RELATED"/>
    <property type="match status" value="1"/>
</dbReference>